<dbReference type="OrthoDB" id="694831at2759"/>
<dbReference type="EMBL" id="SPHZ02000008">
    <property type="protein sequence ID" value="KAF0901687.1"/>
    <property type="molecule type" value="Genomic_DNA"/>
</dbReference>
<evidence type="ECO:0008006" key="3">
    <source>
        <dbReference type="Google" id="ProtNLM"/>
    </source>
</evidence>
<sequence>MAGAAVSTWPDLPADLLREISGRLPEAADFVRFHAVCKAWRGAVVPEPHDPRPLFFPWLAGPCRYEPTTLWLEGDHAHPDDDKLLFRSIFHKNTFRVPRASCLGETCAVRGTDGTGGRVLTIGRSDGASLLNLLTGAATHLLRVVIGNGAVLLCEPYTIHNYCAAILRPGDDAWTSVHTYMDSYTVSHWNQWSGTFHDGKIVNAGSQLSKVGMLTIAPGDVSVSKLDKRLMLRLGNGPPLYGYFFELGDEGELMWAYVDVAALPALELDHRRRLRGADLVGSGVVTLSVYSLEKMSGRWVK</sequence>
<dbReference type="Proteomes" id="UP000479710">
    <property type="component" value="Unassembled WGS sequence"/>
</dbReference>
<name>A0A6G1CNM8_9ORYZ</name>
<comment type="caution">
    <text evidence="1">The sequence shown here is derived from an EMBL/GenBank/DDBJ whole genome shotgun (WGS) entry which is preliminary data.</text>
</comment>
<accession>A0A6G1CNM8</accession>
<keyword evidence="2" id="KW-1185">Reference proteome</keyword>
<dbReference type="Gene3D" id="1.20.1280.50">
    <property type="match status" value="1"/>
</dbReference>
<dbReference type="InterPro" id="IPR036047">
    <property type="entry name" value="F-box-like_dom_sf"/>
</dbReference>
<dbReference type="AlphaFoldDB" id="A0A6G1CNM8"/>
<protein>
    <recommendedName>
        <fullName evidence="3">F-box domain-containing protein</fullName>
    </recommendedName>
</protein>
<gene>
    <name evidence="1" type="ORF">E2562_006167</name>
</gene>
<proteinExistence type="predicted"/>
<dbReference type="PANTHER" id="PTHR33110:SF134">
    <property type="entry name" value="OS09G0565350 PROTEIN"/>
    <property type="match status" value="1"/>
</dbReference>
<dbReference type="PANTHER" id="PTHR33110">
    <property type="entry name" value="F-BOX/KELCH-REPEAT PROTEIN-RELATED"/>
    <property type="match status" value="1"/>
</dbReference>
<evidence type="ECO:0000313" key="2">
    <source>
        <dbReference type="Proteomes" id="UP000479710"/>
    </source>
</evidence>
<reference evidence="1 2" key="1">
    <citation type="submission" date="2019-11" db="EMBL/GenBank/DDBJ databases">
        <title>Whole genome sequence of Oryza granulata.</title>
        <authorList>
            <person name="Li W."/>
        </authorList>
    </citation>
    <scope>NUCLEOTIDE SEQUENCE [LARGE SCALE GENOMIC DNA]</scope>
    <source>
        <strain evidence="2">cv. Menghai</strain>
        <tissue evidence="1">Leaf</tissue>
    </source>
</reference>
<evidence type="ECO:0000313" key="1">
    <source>
        <dbReference type="EMBL" id="KAF0901687.1"/>
    </source>
</evidence>
<dbReference type="SUPFAM" id="SSF81383">
    <property type="entry name" value="F-box domain"/>
    <property type="match status" value="1"/>
</dbReference>
<organism evidence="1 2">
    <name type="scientific">Oryza meyeriana var. granulata</name>
    <dbReference type="NCBI Taxonomy" id="110450"/>
    <lineage>
        <taxon>Eukaryota</taxon>
        <taxon>Viridiplantae</taxon>
        <taxon>Streptophyta</taxon>
        <taxon>Embryophyta</taxon>
        <taxon>Tracheophyta</taxon>
        <taxon>Spermatophyta</taxon>
        <taxon>Magnoliopsida</taxon>
        <taxon>Liliopsida</taxon>
        <taxon>Poales</taxon>
        <taxon>Poaceae</taxon>
        <taxon>BOP clade</taxon>
        <taxon>Oryzoideae</taxon>
        <taxon>Oryzeae</taxon>
        <taxon>Oryzinae</taxon>
        <taxon>Oryza</taxon>
        <taxon>Oryza meyeriana</taxon>
    </lineage>
</organism>